<evidence type="ECO:0000256" key="1">
    <source>
        <dbReference type="SAM" id="MobiDB-lite"/>
    </source>
</evidence>
<keyword evidence="3" id="KW-1185">Reference proteome</keyword>
<feature type="region of interest" description="Disordered" evidence="1">
    <location>
        <begin position="45"/>
        <end position="68"/>
    </location>
</feature>
<comment type="caution">
    <text evidence="2">The sequence shown here is derived from an EMBL/GenBank/DDBJ whole genome shotgun (WGS) entry which is preliminary data.</text>
</comment>
<reference evidence="2 3" key="1">
    <citation type="submission" date="2019-05" db="EMBL/GenBank/DDBJ databases">
        <title>Mikania micrantha, genome provides insights into the molecular mechanism of rapid growth.</title>
        <authorList>
            <person name="Liu B."/>
        </authorList>
    </citation>
    <scope>NUCLEOTIDE SEQUENCE [LARGE SCALE GENOMIC DNA]</scope>
    <source>
        <strain evidence="2">NLD-2019</strain>
        <tissue evidence="2">Leaf</tissue>
    </source>
</reference>
<dbReference type="EMBL" id="SZYD01000001">
    <property type="protein sequence ID" value="KAD7477986.1"/>
    <property type="molecule type" value="Genomic_DNA"/>
</dbReference>
<proteinExistence type="predicted"/>
<sequence>MKTVVALDASQSRPVESKDQHTGEAKSRSCPWAVNLPVVEILGKAPPPTFIPDPDQSHKNHPARNLYV</sequence>
<protein>
    <submittedName>
        <fullName evidence="2">Uncharacterized protein</fullName>
    </submittedName>
</protein>
<evidence type="ECO:0000313" key="2">
    <source>
        <dbReference type="EMBL" id="KAD7477986.1"/>
    </source>
</evidence>
<organism evidence="2 3">
    <name type="scientific">Mikania micrantha</name>
    <name type="common">bitter vine</name>
    <dbReference type="NCBI Taxonomy" id="192012"/>
    <lineage>
        <taxon>Eukaryota</taxon>
        <taxon>Viridiplantae</taxon>
        <taxon>Streptophyta</taxon>
        <taxon>Embryophyta</taxon>
        <taxon>Tracheophyta</taxon>
        <taxon>Spermatophyta</taxon>
        <taxon>Magnoliopsida</taxon>
        <taxon>eudicotyledons</taxon>
        <taxon>Gunneridae</taxon>
        <taxon>Pentapetalae</taxon>
        <taxon>asterids</taxon>
        <taxon>campanulids</taxon>
        <taxon>Asterales</taxon>
        <taxon>Asteraceae</taxon>
        <taxon>Asteroideae</taxon>
        <taxon>Heliantheae alliance</taxon>
        <taxon>Eupatorieae</taxon>
        <taxon>Mikania</taxon>
    </lineage>
</organism>
<evidence type="ECO:0000313" key="3">
    <source>
        <dbReference type="Proteomes" id="UP000326396"/>
    </source>
</evidence>
<dbReference type="AlphaFoldDB" id="A0A5N6Q1S5"/>
<dbReference type="Proteomes" id="UP000326396">
    <property type="component" value="Linkage Group LG1"/>
</dbReference>
<accession>A0A5N6Q1S5</accession>
<name>A0A5N6Q1S5_9ASTR</name>
<gene>
    <name evidence="2" type="ORF">E3N88_01122</name>
</gene>
<feature type="compositionally biased region" description="Basic and acidic residues" evidence="1">
    <location>
        <begin position="15"/>
        <end position="27"/>
    </location>
</feature>
<feature type="region of interest" description="Disordered" evidence="1">
    <location>
        <begin position="1"/>
        <end position="29"/>
    </location>
</feature>